<name>A0A0A0YW49_9CAUD</name>
<dbReference type="EMBL" id="KM236242">
    <property type="protein sequence ID" value="AIX12370.1"/>
    <property type="molecule type" value="Genomic_DNA"/>
</dbReference>
<protein>
    <submittedName>
        <fullName evidence="1">Uncharacterized protein</fullName>
    </submittedName>
</protein>
<dbReference type="RefSeq" id="YP_009152112.1">
    <property type="nucleotide sequence ID" value="NC_027381.1"/>
</dbReference>
<dbReference type="KEGG" id="vg:24724548"/>
<keyword evidence="2" id="KW-1185">Reference proteome</keyword>
<gene>
    <name evidence="1" type="ORF">CPT_Pollock11</name>
</gene>
<dbReference type="Proteomes" id="UP000030324">
    <property type="component" value="Segment"/>
</dbReference>
<organism evidence="1 2">
    <name type="scientific">Escherichia phage Pollock</name>
    <dbReference type="NCBI Taxonomy" id="1540097"/>
    <lineage>
        <taxon>Viruses</taxon>
        <taxon>Duplodnaviria</taxon>
        <taxon>Heunggongvirae</taxon>
        <taxon>Uroviricota</taxon>
        <taxon>Caudoviricetes</taxon>
        <taxon>Schitoviridae</taxon>
        <taxon>Humphriesvirinae</taxon>
        <taxon>Pollockvirus</taxon>
        <taxon>Pollockvirus pollock</taxon>
    </lineage>
</organism>
<dbReference type="GeneID" id="24724548"/>
<reference evidence="1" key="1">
    <citation type="journal article" date="2015" name="Genome Announc.">
        <title>Complete Genome Sequence of Enterotoxigenic Escherichia coli N4-Like Podophage Pollock.</title>
        <authorList>
            <person name="Patel R.S."/>
            <person name="Lessor L.E."/>
            <person name="Hernandez A.C."/>
            <person name="Kuty Everett G.F."/>
        </authorList>
    </citation>
    <scope>NUCLEOTIDE SEQUENCE [LARGE SCALE GENOMIC DNA]</scope>
</reference>
<accession>A0A0A0YW49</accession>
<evidence type="ECO:0000313" key="2">
    <source>
        <dbReference type="Proteomes" id="UP000030324"/>
    </source>
</evidence>
<proteinExistence type="predicted"/>
<sequence>MNQELILILSSISKSKLWCNCYPIACTGVHCFHCVLYEDIQPSMYIAKILKIGERIL</sequence>
<evidence type="ECO:0000313" key="1">
    <source>
        <dbReference type="EMBL" id="AIX12370.1"/>
    </source>
</evidence>